<dbReference type="AlphaFoldDB" id="A0A1H5Y6P9"/>
<evidence type="ECO:0000313" key="1">
    <source>
        <dbReference type="EMBL" id="SEG19492.1"/>
    </source>
</evidence>
<dbReference type="RefSeq" id="WP_103880289.1">
    <property type="nucleotide sequence ID" value="NZ_FNVG01000008.1"/>
</dbReference>
<proteinExistence type="predicted"/>
<dbReference type="EMBL" id="FNVG01000008">
    <property type="protein sequence ID" value="SEG19492.1"/>
    <property type="molecule type" value="Genomic_DNA"/>
</dbReference>
<accession>A0A1H5Y6P9</accession>
<dbReference type="Proteomes" id="UP000236721">
    <property type="component" value="Unassembled WGS sequence"/>
</dbReference>
<evidence type="ECO:0000313" key="2">
    <source>
        <dbReference type="Proteomes" id="UP000236721"/>
    </source>
</evidence>
<reference evidence="2" key="1">
    <citation type="submission" date="2016-10" db="EMBL/GenBank/DDBJ databases">
        <authorList>
            <person name="Varghese N."/>
            <person name="Submissions S."/>
        </authorList>
    </citation>
    <scope>NUCLEOTIDE SEQUENCE [LARGE SCALE GENOMIC DNA]</scope>
    <source>
        <strain evidence="2">CGMCC 1.7062</strain>
    </source>
</reference>
<sequence length="128" mass="14750">MDSAEHVMSLSRHPYLDKANFCIKAIKSANHRIVCGLFLDFYNQLKVSGFSYEKLSDFIEVILATTAFFVRYRSYSSSTDGIDNVYRLILSEKVTKNAVPCRKVSDVKISMRRYLQDRGRSDKVLGYM</sequence>
<gene>
    <name evidence="1" type="ORF">SAMN04488244_108157</name>
</gene>
<organism evidence="1 2">
    <name type="scientific">Vibrio hangzhouensis</name>
    <dbReference type="NCBI Taxonomy" id="462991"/>
    <lineage>
        <taxon>Bacteria</taxon>
        <taxon>Pseudomonadati</taxon>
        <taxon>Pseudomonadota</taxon>
        <taxon>Gammaproteobacteria</taxon>
        <taxon>Vibrionales</taxon>
        <taxon>Vibrionaceae</taxon>
        <taxon>Vibrio</taxon>
    </lineage>
</organism>
<name>A0A1H5Y6P9_9VIBR</name>
<protein>
    <submittedName>
        <fullName evidence="1">Uncharacterized protein</fullName>
    </submittedName>
</protein>
<keyword evidence="2" id="KW-1185">Reference proteome</keyword>